<keyword evidence="1" id="KW-0732">Signal</keyword>
<dbReference type="EMBL" id="BMPZ01000008">
    <property type="protein sequence ID" value="GGI87525.1"/>
    <property type="molecule type" value="Genomic_DNA"/>
</dbReference>
<name>A0A917NDL8_9GAMM</name>
<sequence length="187" mass="20040">MKKQLLFAAAFMGLSGFAQAGVEVSGVEVPDSITPQETLLKFNGAGVRSKFFVDLYVGSLFTTAKVQDGASVLNSDQPAAIRLNVTSGMITSEKMTNALNEGFEKATGGDTSKIDDSIKAFIAVFDEQIKEGDQFTFLSVPGHGITSFKNGKKLSVTGDDIFRKAVLGIWLGQNPTDEDLKEDMLDS</sequence>
<dbReference type="InterPro" id="IPR016087">
    <property type="entry name" value="Chalcone_isomerase"/>
</dbReference>
<comment type="caution">
    <text evidence="3">The sequence shown here is derived from an EMBL/GenBank/DDBJ whole genome shotgun (WGS) entry which is preliminary data.</text>
</comment>
<dbReference type="Gene3D" id="3.50.70.10">
    <property type="match status" value="1"/>
</dbReference>
<feature type="chain" id="PRO_5037218370" evidence="1">
    <location>
        <begin position="21"/>
        <end position="187"/>
    </location>
</feature>
<reference evidence="3" key="1">
    <citation type="journal article" date="2014" name="Int. J. Syst. Evol. Microbiol.">
        <title>Complete genome sequence of Corynebacterium casei LMG S-19264T (=DSM 44701T), isolated from a smear-ripened cheese.</title>
        <authorList>
            <consortium name="US DOE Joint Genome Institute (JGI-PGF)"/>
            <person name="Walter F."/>
            <person name="Albersmeier A."/>
            <person name="Kalinowski J."/>
            <person name="Ruckert C."/>
        </authorList>
    </citation>
    <scope>NUCLEOTIDE SEQUENCE</scope>
    <source>
        <strain evidence="3">JCM 30804</strain>
    </source>
</reference>
<dbReference type="Pfam" id="PF16036">
    <property type="entry name" value="Chalcone_3"/>
    <property type="match status" value="1"/>
</dbReference>
<keyword evidence="3" id="KW-0413">Isomerase</keyword>
<accession>A0A917NDL8</accession>
<dbReference type="InterPro" id="IPR036298">
    <property type="entry name" value="Chalcone_isomerase_sf"/>
</dbReference>
<organism evidence="3 4">
    <name type="scientific">Shewanella gelidii</name>
    <dbReference type="NCBI Taxonomy" id="1642821"/>
    <lineage>
        <taxon>Bacteria</taxon>
        <taxon>Pseudomonadati</taxon>
        <taxon>Pseudomonadota</taxon>
        <taxon>Gammaproteobacteria</taxon>
        <taxon>Alteromonadales</taxon>
        <taxon>Shewanellaceae</taxon>
        <taxon>Shewanella</taxon>
    </lineage>
</organism>
<dbReference type="GO" id="GO:0016872">
    <property type="term" value="F:intramolecular lyase activity"/>
    <property type="evidence" value="ECO:0007669"/>
    <property type="project" value="InterPro"/>
</dbReference>
<feature type="domain" description="Chalcone isomerase" evidence="2">
    <location>
        <begin position="22"/>
        <end position="185"/>
    </location>
</feature>
<dbReference type="SUPFAM" id="SSF54626">
    <property type="entry name" value="Chalcone isomerase"/>
    <property type="match status" value="1"/>
</dbReference>
<dbReference type="AlphaFoldDB" id="A0A917NDL8"/>
<protein>
    <submittedName>
        <fullName evidence="3">Chalcone isomerase</fullName>
    </submittedName>
</protein>
<dbReference type="InterPro" id="IPR016088">
    <property type="entry name" value="Chalcone_isomerase_3-sand"/>
</dbReference>
<evidence type="ECO:0000313" key="4">
    <source>
        <dbReference type="Proteomes" id="UP000613743"/>
    </source>
</evidence>
<gene>
    <name evidence="3" type="ORF">GCM10009332_25980</name>
</gene>
<proteinExistence type="predicted"/>
<dbReference type="RefSeq" id="WP_188921621.1">
    <property type="nucleotide sequence ID" value="NZ_BMPZ01000008.1"/>
</dbReference>
<dbReference type="Proteomes" id="UP000613743">
    <property type="component" value="Unassembled WGS sequence"/>
</dbReference>
<feature type="signal peptide" evidence="1">
    <location>
        <begin position="1"/>
        <end position="20"/>
    </location>
</feature>
<evidence type="ECO:0000259" key="2">
    <source>
        <dbReference type="Pfam" id="PF16036"/>
    </source>
</evidence>
<keyword evidence="4" id="KW-1185">Reference proteome</keyword>
<reference evidence="3" key="2">
    <citation type="submission" date="2020-09" db="EMBL/GenBank/DDBJ databases">
        <authorList>
            <person name="Sun Q."/>
            <person name="Ohkuma M."/>
        </authorList>
    </citation>
    <scope>NUCLEOTIDE SEQUENCE</scope>
    <source>
        <strain evidence="3">JCM 30804</strain>
    </source>
</reference>
<evidence type="ECO:0000256" key="1">
    <source>
        <dbReference type="SAM" id="SignalP"/>
    </source>
</evidence>
<evidence type="ECO:0000313" key="3">
    <source>
        <dbReference type="EMBL" id="GGI87525.1"/>
    </source>
</evidence>